<organism evidence="2 3">
    <name type="scientific">Bacillus salitolerans</name>
    <dbReference type="NCBI Taxonomy" id="1437434"/>
    <lineage>
        <taxon>Bacteria</taxon>
        <taxon>Bacillati</taxon>
        <taxon>Bacillota</taxon>
        <taxon>Bacilli</taxon>
        <taxon>Bacillales</taxon>
        <taxon>Bacillaceae</taxon>
        <taxon>Bacillus</taxon>
    </lineage>
</organism>
<dbReference type="PROSITE" id="PS50531">
    <property type="entry name" value="HTH_IS21"/>
    <property type="match status" value="1"/>
</dbReference>
<feature type="domain" description="HTH IS21-type" evidence="1">
    <location>
        <begin position="5"/>
        <end position="70"/>
    </location>
</feature>
<dbReference type="SUPFAM" id="SSF46689">
    <property type="entry name" value="Homeodomain-like"/>
    <property type="match status" value="1"/>
</dbReference>
<keyword evidence="3" id="KW-1185">Reference proteome</keyword>
<dbReference type="RefSeq" id="WP_377931028.1">
    <property type="nucleotide sequence ID" value="NZ_JBHUEM010000059.1"/>
</dbReference>
<accession>A0ABW4LXD5</accession>
<dbReference type="InterPro" id="IPR009057">
    <property type="entry name" value="Homeodomain-like_sf"/>
</dbReference>
<comment type="caution">
    <text evidence="2">The sequence shown here is derived from an EMBL/GenBank/DDBJ whole genome shotgun (WGS) entry which is preliminary data.</text>
</comment>
<protein>
    <submittedName>
        <fullName evidence="2">Helix-turn-helix domain-containing protein</fullName>
    </submittedName>
</protein>
<dbReference type="Gene3D" id="1.10.10.60">
    <property type="entry name" value="Homeodomain-like"/>
    <property type="match status" value="1"/>
</dbReference>
<sequence length="86" mass="10266">MDKWQMYMEIQQLIKQGFSKTKVAEKLGISRSTVYRNLKRSPSEMAEWVESLKDRSKKLDKFKDLILSWLREHPDMSSAQVCDWLL</sequence>
<name>A0ABW4LXD5_9BACI</name>
<dbReference type="Proteomes" id="UP001597214">
    <property type="component" value="Unassembled WGS sequence"/>
</dbReference>
<reference evidence="3" key="1">
    <citation type="journal article" date="2019" name="Int. J. Syst. Evol. Microbiol.">
        <title>The Global Catalogue of Microorganisms (GCM) 10K type strain sequencing project: providing services to taxonomists for standard genome sequencing and annotation.</title>
        <authorList>
            <consortium name="The Broad Institute Genomics Platform"/>
            <consortium name="The Broad Institute Genome Sequencing Center for Infectious Disease"/>
            <person name="Wu L."/>
            <person name="Ma J."/>
        </authorList>
    </citation>
    <scope>NUCLEOTIDE SEQUENCE [LARGE SCALE GENOMIC DNA]</scope>
    <source>
        <strain evidence="3">CCUG 49339</strain>
    </source>
</reference>
<evidence type="ECO:0000313" key="3">
    <source>
        <dbReference type="Proteomes" id="UP001597214"/>
    </source>
</evidence>
<evidence type="ECO:0000313" key="2">
    <source>
        <dbReference type="EMBL" id="MFD1739773.1"/>
    </source>
</evidence>
<evidence type="ECO:0000259" key="1">
    <source>
        <dbReference type="PROSITE" id="PS50531"/>
    </source>
</evidence>
<dbReference type="CDD" id="cd00569">
    <property type="entry name" value="HTH_Hin_like"/>
    <property type="match status" value="1"/>
</dbReference>
<dbReference type="InterPro" id="IPR017894">
    <property type="entry name" value="HTH_IS21_transposase_type"/>
</dbReference>
<dbReference type="EMBL" id="JBHUEM010000059">
    <property type="protein sequence ID" value="MFD1739773.1"/>
    <property type="molecule type" value="Genomic_DNA"/>
</dbReference>
<proteinExistence type="predicted"/>
<feature type="non-terminal residue" evidence="2">
    <location>
        <position position="86"/>
    </location>
</feature>
<dbReference type="Pfam" id="PF13384">
    <property type="entry name" value="HTH_23"/>
    <property type="match status" value="1"/>
</dbReference>
<gene>
    <name evidence="2" type="ORF">ACFSCX_25230</name>
</gene>